<name>A0ABU8MIG9_9PSEU</name>
<evidence type="ECO:0000256" key="1">
    <source>
        <dbReference type="SAM" id="Coils"/>
    </source>
</evidence>
<feature type="coiled-coil region" evidence="1">
    <location>
        <begin position="702"/>
        <end position="729"/>
    </location>
</feature>
<dbReference type="PANTHER" id="PTHR10098:SF108">
    <property type="entry name" value="TETRATRICOPEPTIDE REPEAT PROTEIN 28"/>
    <property type="match status" value="1"/>
</dbReference>
<proteinExistence type="predicted"/>
<dbReference type="Pfam" id="PF12770">
    <property type="entry name" value="CHAT"/>
    <property type="match status" value="1"/>
</dbReference>
<dbReference type="InterPro" id="IPR024983">
    <property type="entry name" value="CHAT_dom"/>
</dbReference>
<reference evidence="3 4" key="1">
    <citation type="submission" date="2024-03" db="EMBL/GenBank/DDBJ databases">
        <title>Actinomycetospora sp. OC33-EN08, a novel actinomycete isolated from wild orchid (Aerides multiflora).</title>
        <authorList>
            <person name="Suriyachadkun C."/>
        </authorList>
    </citation>
    <scope>NUCLEOTIDE SEQUENCE [LARGE SCALE GENOMIC DNA]</scope>
    <source>
        <strain evidence="3 4">OC33-EN08</strain>
    </source>
</reference>
<dbReference type="RefSeq" id="WP_337693067.1">
    <property type="nucleotide sequence ID" value="NZ_JBBEGN010000001.1"/>
</dbReference>
<evidence type="ECO:0000259" key="2">
    <source>
        <dbReference type="Pfam" id="PF12770"/>
    </source>
</evidence>
<sequence length="1100" mass="116063">MRELFPDDGPRDALTPVLRAVRALEPKRARSALATAVGLAPATVTVLEQLIYLAEECCWPGGAGPGVYGGVRWEPGEPADADMLWWGEVVTRALIRRTQAAWATSSGDSDGAPTEDDRWTAAAREAGDPAGLVHVGLVRADELRRQGDPGAATVLVEAVTVDADALPGAAAARALLLGDLALTPISSPETLGSTLVRPLDLTVVRPEGLDEAERRYDEARAAFRGGGRESGVATAEVRLAFVARLRGQLDMAAQLLDSATARAWRADDRATGVLALVHRQLLRLAVGEATHRNDPSARIAAWVAEAGSPTWVQGCARVVLAAADRATDRGEVERALSTYAFAQQLLDASGLDDLHVSTGRVPLLLRLRSHGLAATTWEESYAAFPAEGAFDVEPWAWVSTSLVAMAAAMRMAGDVAGLDSVAGRARALLARGPDGGRDLVPSSDVLDRIGAPAPVGEDAVLSAARSLSDLVVGLPAVADLLRAEAAIAGGRASTAGSPLRRVAALEGRDDLVVRALVLLGRVYSARARAQAYIDRRSDIGVGLVAELWHLVGEHDRAQAVLDTAMAPISDPVWEPTWAEDELRARVALARGHDDEARSAAEAGTRRLDAWFAALTSDTFRISALDDVSTARLAEVLVLARTRIGDSEGAFRAADHLRSLALGALFGDPVTPETRRWRQARAEWNGAVDERRQAWREPEPVELARTAAALETAERRVEEAAEELPRETVRARREPAPVDVAAVAEALDHEAVLLHYTLTEHQLVIAVVTRGGVDLRLRDVEASTVSGLCTRLSAAWSLPGAVRGLADDLGTLLVGPVADLLGGDRRVLVVPCAPALGLPFAALPFAGTCPLEQAVVSQLPAASLVPRLAGRPRPVFDAPCLTVGNPPSVGFRDLPGAEAEAVLVGRSLGGRTLVGAAATEQRVRDELATRTPVAHLACHGTVHPDAPDLSALRLAGEERLTVAELVGIGLDVDLAVLSACSSGRGRITRAGDVVGLSRGLLAAGVRHAVTSLWDVEDAATCLTMADFTDHLARGKLGVAEALTHAQRGVRALTREEARDRYADLCARAGVEPGHDGGRRRSASSSFPLRPTAWAPFVHLGV</sequence>
<protein>
    <submittedName>
        <fullName evidence="3">CHAT domain-containing protein</fullName>
    </submittedName>
</protein>
<keyword evidence="4" id="KW-1185">Reference proteome</keyword>
<comment type="caution">
    <text evidence="3">The sequence shown here is derived from an EMBL/GenBank/DDBJ whole genome shotgun (WGS) entry which is preliminary data.</text>
</comment>
<organism evidence="3 4">
    <name type="scientific">Actinomycetospora aurantiaca</name>
    <dbReference type="NCBI Taxonomy" id="3129233"/>
    <lineage>
        <taxon>Bacteria</taxon>
        <taxon>Bacillati</taxon>
        <taxon>Actinomycetota</taxon>
        <taxon>Actinomycetes</taxon>
        <taxon>Pseudonocardiales</taxon>
        <taxon>Pseudonocardiaceae</taxon>
        <taxon>Actinomycetospora</taxon>
    </lineage>
</organism>
<dbReference type="EMBL" id="JBBEGN010000001">
    <property type="protein sequence ID" value="MEJ2866445.1"/>
    <property type="molecule type" value="Genomic_DNA"/>
</dbReference>
<gene>
    <name evidence="3" type="ORF">WCD74_01625</name>
</gene>
<dbReference type="Proteomes" id="UP001385809">
    <property type="component" value="Unassembled WGS sequence"/>
</dbReference>
<dbReference type="PANTHER" id="PTHR10098">
    <property type="entry name" value="RAPSYN-RELATED"/>
    <property type="match status" value="1"/>
</dbReference>
<keyword evidence="1" id="KW-0175">Coiled coil</keyword>
<accession>A0ABU8MIG9</accession>
<evidence type="ECO:0000313" key="3">
    <source>
        <dbReference type="EMBL" id="MEJ2866445.1"/>
    </source>
</evidence>
<evidence type="ECO:0000313" key="4">
    <source>
        <dbReference type="Proteomes" id="UP001385809"/>
    </source>
</evidence>
<feature type="domain" description="CHAT" evidence="2">
    <location>
        <begin position="804"/>
        <end position="1099"/>
    </location>
</feature>